<dbReference type="AlphaFoldDB" id="J4C8V0"/>
<feature type="transmembrane region" description="Helical" evidence="2">
    <location>
        <begin position="292"/>
        <end position="311"/>
    </location>
</feature>
<dbReference type="GeneID" id="20715843"/>
<protein>
    <submittedName>
        <fullName evidence="3">Uncharacterized protein</fullName>
    </submittedName>
</protein>
<gene>
    <name evidence="3" type="ORF">TOT_030000684</name>
</gene>
<dbReference type="STRING" id="869250.J4C8V0"/>
<keyword evidence="2" id="KW-0472">Membrane</keyword>
<dbReference type="KEGG" id="tot:TOT_030000684"/>
<evidence type="ECO:0000313" key="3">
    <source>
        <dbReference type="EMBL" id="BAM41423.1"/>
    </source>
</evidence>
<keyword evidence="4" id="KW-1185">Reference proteome</keyword>
<keyword evidence="2" id="KW-1133">Transmembrane helix</keyword>
<evidence type="ECO:0000256" key="2">
    <source>
        <dbReference type="SAM" id="Phobius"/>
    </source>
</evidence>
<feature type="transmembrane region" description="Helical" evidence="2">
    <location>
        <begin position="262"/>
        <end position="285"/>
    </location>
</feature>
<dbReference type="OrthoDB" id="10331408at2759"/>
<feature type="transmembrane region" description="Helical" evidence="2">
    <location>
        <begin position="92"/>
        <end position="113"/>
    </location>
</feature>
<sequence length="514" mass="58140">MSEKSPGNSNTICKLIAAFIALSSHLIMHQIDVTSAHFSVAFKIPLNNISIYFSKLFSFRCMLIAAGTASELVVSEMSKKIYPDGKQYIRKLVSMGSFIGVLILRVVFLFYLYKSSQLGYYVYVILSIEAFFFGYFHASIIGLVPEHSLVIAFSVNASRFFILFIQLILDYLLRKSPLLMIKFLVWIGVIMTGCAVVAWIYYNFSSCNTISAVDIGFLEECMKGSSESEDNINIVVKEPDIAEIVVKEMGFGITFFRALSPFLMFFGGSMFKDFLFPGVLPYALVRRDRCHIINMLVPVANILGPLVLFFVESFRSFQKWTPVFNSFWALLILMILVGVSAFMAIHSRVRLFRSFINSAEQVSYSTLILVFCNGFMDPLSFAGVAKIVKRGFENETEHEISNVAKNGSEGTNSGNTGYQNDGTNGPELKITRVEGSNSLLTVHILSALFMRFVFSKLSVGYNETRVSLGYCLPKFRPNHRMSRRNTGWYIFRQTFIRAWKDTGSDFKLDVKKYL</sequence>
<name>J4C8V0_THEOR</name>
<proteinExistence type="predicted"/>
<evidence type="ECO:0000256" key="1">
    <source>
        <dbReference type="SAM" id="MobiDB-lite"/>
    </source>
</evidence>
<reference evidence="3 4" key="1">
    <citation type="journal article" date="2012" name="MBio">
        <title>Comparative genome analysis of three eukaryotic parasites with differing abilities to transform leukocytes reveals key mediators of Theileria-induced leukocyte transformation.</title>
        <authorList>
            <person name="Hayashida K."/>
            <person name="Hara Y."/>
            <person name="Abe T."/>
            <person name="Yamasaki C."/>
            <person name="Toyoda A."/>
            <person name="Kosuge T."/>
            <person name="Suzuki Y."/>
            <person name="Sato Y."/>
            <person name="Kawashima S."/>
            <person name="Katayama T."/>
            <person name="Wakaguri H."/>
            <person name="Inoue N."/>
            <person name="Homma K."/>
            <person name="Tada-Umezaki M."/>
            <person name="Yagi Y."/>
            <person name="Fujii Y."/>
            <person name="Habara T."/>
            <person name="Kanehisa M."/>
            <person name="Watanabe H."/>
            <person name="Ito K."/>
            <person name="Gojobori T."/>
            <person name="Sugawara H."/>
            <person name="Imanishi T."/>
            <person name="Weir W."/>
            <person name="Gardner M."/>
            <person name="Pain A."/>
            <person name="Shiels B."/>
            <person name="Hattori M."/>
            <person name="Nene V."/>
            <person name="Sugimoto C."/>
        </authorList>
    </citation>
    <scope>NUCLEOTIDE SEQUENCE [LARGE SCALE GENOMIC DNA]</scope>
    <source>
        <strain evidence="3 4">Shintoku</strain>
    </source>
</reference>
<dbReference type="Proteomes" id="UP000003786">
    <property type="component" value="Chromosome 3"/>
</dbReference>
<feature type="region of interest" description="Disordered" evidence="1">
    <location>
        <begin position="401"/>
        <end position="427"/>
    </location>
</feature>
<dbReference type="VEuPathDB" id="PiroplasmaDB:TOT_030000684"/>
<feature type="transmembrane region" description="Helical" evidence="2">
    <location>
        <begin position="323"/>
        <end position="345"/>
    </location>
</feature>
<feature type="compositionally biased region" description="Low complexity" evidence="1">
    <location>
        <begin position="406"/>
        <end position="417"/>
    </location>
</feature>
<evidence type="ECO:0000313" key="4">
    <source>
        <dbReference type="Proteomes" id="UP000003786"/>
    </source>
</evidence>
<dbReference type="EMBL" id="AP011948">
    <property type="protein sequence ID" value="BAM41423.1"/>
    <property type="molecule type" value="Genomic_DNA"/>
</dbReference>
<keyword evidence="2" id="KW-0812">Transmembrane</keyword>
<feature type="transmembrane region" description="Helical" evidence="2">
    <location>
        <begin position="183"/>
        <end position="202"/>
    </location>
</feature>
<feature type="transmembrane region" description="Helical" evidence="2">
    <location>
        <begin position="150"/>
        <end position="171"/>
    </location>
</feature>
<accession>J4C8V0</accession>
<organism evidence="3 4">
    <name type="scientific">Theileria orientalis strain Shintoku</name>
    <dbReference type="NCBI Taxonomy" id="869250"/>
    <lineage>
        <taxon>Eukaryota</taxon>
        <taxon>Sar</taxon>
        <taxon>Alveolata</taxon>
        <taxon>Apicomplexa</taxon>
        <taxon>Aconoidasida</taxon>
        <taxon>Piroplasmida</taxon>
        <taxon>Theileriidae</taxon>
        <taxon>Theileria</taxon>
    </lineage>
</organism>
<dbReference type="RefSeq" id="XP_009691724.1">
    <property type="nucleotide sequence ID" value="XM_009693429.1"/>
</dbReference>
<dbReference type="eggNOG" id="ENOG502QWYN">
    <property type="taxonomic scope" value="Eukaryota"/>
</dbReference>
<feature type="transmembrane region" description="Helical" evidence="2">
    <location>
        <begin position="120"/>
        <end position="144"/>
    </location>
</feature>